<comment type="caution">
    <text evidence="1">The sequence shown here is derived from an EMBL/GenBank/DDBJ whole genome shotgun (WGS) entry which is preliminary data.</text>
</comment>
<proteinExistence type="predicted"/>
<gene>
    <name evidence="1" type="ORF">L1987_86738</name>
</gene>
<reference evidence="2" key="1">
    <citation type="journal article" date="2022" name="Mol. Ecol. Resour.">
        <title>The genomes of chicory, endive, great burdock and yacon provide insights into Asteraceae palaeo-polyploidization history and plant inulin production.</title>
        <authorList>
            <person name="Fan W."/>
            <person name="Wang S."/>
            <person name="Wang H."/>
            <person name="Wang A."/>
            <person name="Jiang F."/>
            <person name="Liu H."/>
            <person name="Zhao H."/>
            <person name="Xu D."/>
            <person name="Zhang Y."/>
        </authorList>
    </citation>
    <scope>NUCLEOTIDE SEQUENCE [LARGE SCALE GENOMIC DNA]</scope>
    <source>
        <strain evidence="2">cv. Yunnan</strain>
    </source>
</reference>
<accession>A0ACB8Y0Z3</accession>
<evidence type="ECO:0000313" key="1">
    <source>
        <dbReference type="EMBL" id="KAI3677118.1"/>
    </source>
</evidence>
<sequence>MDELKTAMNDHLDQMQEIVEKFSSELRIGMQPAMDNFIGFFHAIDWKSLAVLYLFLVVAEYICNQADHLINILIEFLKVNCERWRLQLVRSTLILTFLILKPQESASQDVFFVLNLWLVKIEKNGSSVMFGLNIIQMASRFTN</sequence>
<keyword evidence="2" id="KW-1185">Reference proteome</keyword>
<evidence type="ECO:0000313" key="2">
    <source>
        <dbReference type="Proteomes" id="UP001056120"/>
    </source>
</evidence>
<organism evidence="1 2">
    <name type="scientific">Smallanthus sonchifolius</name>
    <dbReference type="NCBI Taxonomy" id="185202"/>
    <lineage>
        <taxon>Eukaryota</taxon>
        <taxon>Viridiplantae</taxon>
        <taxon>Streptophyta</taxon>
        <taxon>Embryophyta</taxon>
        <taxon>Tracheophyta</taxon>
        <taxon>Spermatophyta</taxon>
        <taxon>Magnoliopsida</taxon>
        <taxon>eudicotyledons</taxon>
        <taxon>Gunneridae</taxon>
        <taxon>Pentapetalae</taxon>
        <taxon>asterids</taxon>
        <taxon>campanulids</taxon>
        <taxon>Asterales</taxon>
        <taxon>Asteraceae</taxon>
        <taxon>Asteroideae</taxon>
        <taxon>Heliantheae alliance</taxon>
        <taxon>Millerieae</taxon>
        <taxon>Smallanthus</taxon>
    </lineage>
</organism>
<dbReference type="Proteomes" id="UP001056120">
    <property type="component" value="Linkage Group LG29"/>
</dbReference>
<dbReference type="EMBL" id="CM042046">
    <property type="protein sequence ID" value="KAI3677118.1"/>
    <property type="molecule type" value="Genomic_DNA"/>
</dbReference>
<protein>
    <submittedName>
        <fullName evidence="1">Uncharacterized protein</fullName>
    </submittedName>
</protein>
<reference evidence="1 2" key="2">
    <citation type="journal article" date="2022" name="Mol. Ecol. Resour.">
        <title>The genomes of chicory, endive, great burdock and yacon provide insights into Asteraceae paleo-polyploidization history and plant inulin production.</title>
        <authorList>
            <person name="Fan W."/>
            <person name="Wang S."/>
            <person name="Wang H."/>
            <person name="Wang A."/>
            <person name="Jiang F."/>
            <person name="Liu H."/>
            <person name="Zhao H."/>
            <person name="Xu D."/>
            <person name="Zhang Y."/>
        </authorList>
    </citation>
    <scope>NUCLEOTIDE SEQUENCE [LARGE SCALE GENOMIC DNA]</scope>
    <source>
        <strain evidence="2">cv. Yunnan</strain>
        <tissue evidence="1">Leaves</tissue>
    </source>
</reference>
<name>A0ACB8Y0Z3_9ASTR</name>